<accession>A0A0R3TUR7</accession>
<reference evidence="12" key="1">
    <citation type="submission" date="2017-02" db="UniProtKB">
        <authorList>
            <consortium name="WormBaseParasite"/>
        </authorList>
    </citation>
    <scope>IDENTIFICATION</scope>
</reference>
<dbReference type="OrthoDB" id="5981550at2759"/>
<dbReference type="EC" id="2.3.2.26" evidence="3"/>
<dbReference type="Pfam" id="PF00632">
    <property type="entry name" value="HECT"/>
    <property type="match status" value="1"/>
</dbReference>
<dbReference type="InterPro" id="IPR000569">
    <property type="entry name" value="HECT_dom"/>
</dbReference>
<dbReference type="PROSITE" id="PS50237">
    <property type="entry name" value="HECT"/>
    <property type="match status" value="1"/>
</dbReference>
<dbReference type="PANTHER" id="PTHR45700">
    <property type="entry name" value="UBIQUITIN-PROTEIN LIGASE E3C"/>
    <property type="match status" value="1"/>
</dbReference>
<evidence type="ECO:0000256" key="1">
    <source>
        <dbReference type="ARBA" id="ARBA00000885"/>
    </source>
</evidence>
<reference evidence="10 11" key="2">
    <citation type="submission" date="2018-11" db="EMBL/GenBank/DDBJ databases">
        <authorList>
            <consortium name="Pathogen Informatics"/>
        </authorList>
    </citation>
    <scope>NUCLEOTIDE SEQUENCE [LARGE SCALE GENOMIC DNA]</scope>
</reference>
<dbReference type="FunFam" id="3.30.2160.10:FF:000004">
    <property type="entry name" value="probable E3 ubiquitin-protein ligase HERC4 isoform X1"/>
    <property type="match status" value="1"/>
</dbReference>
<dbReference type="GO" id="GO:0000209">
    <property type="term" value="P:protein polyubiquitination"/>
    <property type="evidence" value="ECO:0007669"/>
    <property type="project" value="InterPro"/>
</dbReference>
<evidence type="ECO:0000313" key="12">
    <source>
        <dbReference type="WBParaSite" id="HNAJ_0001152001-mRNA-1"/>
    </source>
</evidence>
<evidence type="ECO:0000256" key="8">
    <source>
        <dbReference type="SAM" id="SignalP"/>
    </source>
</evidence>
<dbReference type="EMBL" id="UZAE01013615">
    <property type="protein sequence ID" value="VDO10609.1"/>
    <property type="molecule type" value="Genomic_DNA"/>
</dbReference>
<evidence type="ECO:0000313" key="11">
    <source>
        <dbReference type="Proteomes" id="UP000278807"/>
    </source>
</evidence>
<dbReference type="SUPFAM" id="SSF56204">
    <property type="entry name" value="Hect, E3 ligase catalytic domain"/>
    <property type="match status" value="1"/>
</dbReference>
<keyword evidence="6 7" id="KW-0833">Ubl conjugation pathway</keyword>
<dbReference type="Gene3D" id="3.30.2160.10">
    <property type="entry name" value="Hect, E3 ligase catalytic domain"/>
    <property type="match status" value="1"/>
</dbReference>
<proteinExistence type="predicted"/>
<dbReference type="GO" id="GO:0061630">
    <property type="term" value="F:ubiquitin protein ligase activity"/>
    <property type="evidence" value="ECO:0007669"/>
    <property type="project" value="UniProtKB-EC"/>
</dbReference>
<dbReference type="SMART" id="SM00119">
    <property type="entry name" value="HECTc"/>
    <property type="match status" value="1"/>
</dbReference>
<comment type="catalytic activity">
    <reaction evidence="1">
        <text>S-ubiquitinyl-[E2 ubiquitin-conjugating enzyme]-L-cysteine + [acceptor protein]-L-lysine = [E2 ubiquitin-conjugating enzyme]-L-cysteine + N(6)-ubiquitinyl-[acceptor protein]-L-lysine.</text>
        <dbReference type="EC" id="2.3.2.26"/>
    </reaction>
</comment>
<organism evidence="12">
    <name type="scientific">Rodentolepis nana</name>
    <name type="common">Dwarf tapeworm</name>
    <name type="synonym">Hymenolepis nana</name>
    <dbReference type="NCBI Taxonomy" id="102285"/>
    <lineage>
        <taxon>Eukaryota</taxon>
        <taxon>Metazoa</taxon>
        <taxon>Spiralia</taxon>
        <taxon>Lophotrochozoa</taxon>
        <taxon>Platyhelminthes</taxon>
        <taxon>Cestoda</taxon>
        <taxon>Eucestoda</taxon>
        <taxon>Cyclophyllidea</taxon>
        <taxon>Hymenolepididae</taxon>
        <taxon>Rodentolepis</taxon>
    </lineage>
</organism>
<evidence type="ECO:0000313" key="10">
    <source>
        <dbReference type="EMBL" id="VDO10609.1"/>
    </source>
</evidence>
<dbReference type="Gene3D" id="3.30.2410.10">
    <property type="entry name" value="Hect, E3 ligase catalytic domain"/>
    <property type="match status" value="1"/>
</dbReference>
<comment type="caution">
    <text evidence="7">Lacks conserved residue(s) required for the propagation of feature annotation.</text>
</comment>
<gene>
    <name evidence="10" type="ORF">HNAJ_LOCUS11510</name>
</gene>
<feature type="domain" description="HECT" evidence="9">
    <location>
        <begin position="22"/>
        <end position="316"/>
    </location>
</feature>
<dbReference type="WBParaSite" id="HNAJ_0001152001-mRNA-1">
    <property type="protein sequence ID" value="HNAJ_0001152001-mRNA-1"/>
    <property type="gene ID" value="HNAJ_0001152001"/>
</dbReference>
<keyword evidence="4" id="KW-0963">Cytoplasm</keyword>
<keyword evidence="11" id="KW-1185">Reference proteome</keyword>
<evidence type="ECO:0000256" key="6">
    <source>
        <dbReference type="ARBA" id="ARBA00022786"/>
    </source>
</evidence>
<feature type="chain" id="PRO_5043132136" description="HECT-type E3 ubiquitin transferase" evidence="8">
    <location>
        <begin position="18"/>
        <end position="330"/>
    </location>
</feature>
<dbReference type="FunFam" id="3.30.2410.10:FF:000003">
    <property type="entry name" value="probable E3 ubiquitin-protein ligase HERC4 isoform X1"/>
    <property type="match status" value="1"/>
</dbReference>
<dbReference type="Gene3D" id="3.90.1750.10">
    <property type="entry name" value="Hect, E3 ligase catalytic domains"/>
    <property type="match status" value="1"/>
</dbReference>
<dbReference type="GO" id="GO:0005737">
    <property type="term" value="C:cytoplasm"/>
    <property type="evidence" value="ECO:0007669"/>
    <property type="project" value="UniProtKB-SubCell"/>
</dbReference>
<keyword evidence="8" id="KW-0732">Signal</keyword>
<evidence type="ECO:0000256" key="2">
    <source>
        <dbReference type="ARBA" id="ARBA00004496"/>
    </source>
</evidence>
<dbReference type="PANTHER" id="PTHR45700:SF8">
    <property type="entry name" value="HECT-TYPE E3 UBIQUITIN TRANSFERASE"/>
    <property type="match status" value="1"/>
</dbReference>
<feature type="signal peptide" evidence="8">
    <location>
        <begin position="1"/>
        <end position="17"/>
    </location>
</feature>
<evidence type="ECO:0000259" key="9">
    <source>
        <dbReference type="PROSITE" id="PS50237"/>
    </source>
</evidence>
<protein>
    <recommendedName>
        <fullName evidence="3">HECT-type E3 ubiquitin transferase</fullName>
        <ecNumber evidence="3">2.3.2.26</ecNumber>
    </recommendedName>
</protein>
<comment type="subcellular location">
    <subcellularLocation>
        <location evidence="2">Cytoplasm</location>
    </subcellularLocation>
</comment>
<sequence length="330" mass="37870">MIQVLCLFLLNFKQLELTRMDAVGDLKKQLYVEFDGEQGIDEGGLSKEFFQLIVERIFNPDYGMFVFEEESQCFWFNRSPLAEELEREYCLIGTILGLAIYNSVILDIHFPAVLFRKLCGKLASGLEDLMEGWPTLAHGLQALLDYDGDDFEDDHSINFVVNYKDMFGQSITHELIPNGASTPVTKANRHEFVDKTVDFLLNTSVKKQFAAFRKGFLLVVGDTPLFHLFSPSEIELLLLGSQNYDFKELERVTEYEGDYNAETPVIRQFWSVVHSMPEEEQRKLLQFTTGTDRIPVGGMSRMKFVIAKQGPDSDRFVIIFTLCQEKNKAF</sequence>
<evidence type="ECO:0000256" key="5">
    <source>
        <dbReference type="ARBA" id="ARBA00022679"/>
    </source>
</evidence>
<evidence type="ECO:0000256" key="7">
    <source>
        <dbReference type="PROSITE-ProRule" id="PRU00104"/>
    </source>
</evidence>
<dbReference type="CDD" id="cd00078">
    <property type="entry name" value="HECTc"/>
    <property type="match status" value="1"/>
</dbReference>
<dbReference type="Proteomes" id="UP000278807">
    <property type="component" value="Unassembled WGS sequence"/>
</dbReference>
<dbReference type="InterPro" id="IPR035983">
    <property type="entry name" value="Hect_E3_ubiquitin_ligase"/>
</dbReference>
<dbReference type="InterPro" id="IPR044611">
    <property type="entry name" value="E3A/B/C-like"/>
</dbReference>
<dbReference type="STRING" id="102285.A0A0R3TUR7"/>
<dbReference type="AlphaFoldDB" id="A0A0R3TUR7"/>
<evidence type="ECO:0000256" key="3">
    <source>
        <dbReference type="ARBA" id="ARBA00012485"/>
    </source>
</evidence>
<evidence type="ECO:0000256" key="4">
    <source>
        <dbReference type="ARBA" id="ARBA00022490"/>
    </source>
</evidence>
<name>A0A0R3TUR7_RODNA</name>
<keyword evidence="5" id="KW-0808">Transferase</keyword>